<dbReference type="InterPro" id="IPR000477">
    <property type="entry name" value="RT_dom"/>
</dbReference>
<sequence>MFSVAYQDVTKKLDHHLKRFLAHKVKKLSEKCNIKYLANYANNFLKDGPVTHILEGDLGKKYSTPRDKAEALADFFESVFSPYADCMHVVPPVTNDCFDLPVISPPMVLKHLRSLKPSHSLTSDGIPQIFFKEFANELATPLSHIYNISLLLGQVPSVWKHATVIPIPKKNDSKLISSFRPISILPTPLKIIEKIVNSNLLDWVLKLRCIPSEQHGFLPGASTCTQLIDCSHTWIGAVNQGLNVNIVYFDLTKAFDTVQRSCLLAKLESFGIKGRVLQWFRSYLTNWKMNVRFSDYVSTTRKVTSGVPQGGILSPLLFLIYTHDLVACLQADSRLHVAAYADDVKVSIAFHAQDQDKARGLLNKAVENMCNWCSRWGLNVNRRKCHLFSLGAVRLDVRFPDGTPVAPSLKVKDLGVHLSAGLKWSYHIDEISTKGLKLVHLLFRNIHTSETAVWIRLYKMYVLPIVEYCSPVWSPYLVKDIQKIEKVQKSFTRILYYRAFPSVDYPRSLPDYRTRLWVLNLKSLFQRRVEADLVLAFKLLKGELRLKPSQFWIFRPSRGRRGTFNVFNHKMGNRCRELRANSYILRTTKWLQSLPSHLLAFDNSAQFKKAVAKSNILSLLGIADVS</sequence>
<reference evidence="3" key="1">
    <citation type="submission" date="2020-12" db="UniProtKB">
        <authorList>
            <consortium name="WormBaseParasite"/>
        </authorList>
    </citation>
    <scope>IDENTIFICATION</scope>
    <source>
        <strain evidence="3">MHco3</strain>
    </source>
</reference>
<proteinExistence type="predicted"/>
<dbReference type="Pfam" id="PF00078">
    <property type="entry name" value="RVT_1"/>
    <property type="match status" value="1"/>
</dbReference>
<dbReference type="SUPFAM" id="SSF56672">
    <property type="entry name" value="DNA/RNA polymerases"/>
    <property type="match status" value="1"/>
</dbReference>
<dbReference type="InterPro" id="IPR043502">
    <property type="entry name" value="DNA/RNA_pol_sf"/>
</dbReference>
<dbReference type="Proteomes" id="UP000025227">
    <property type="component" value="Unplaced"/>
</dbReference>
<dbReference type="OrthoDB" id="5875724at2759"/>
<dbReference type="CDD" id="cd01650">
    <property type="entry name" value="RT_nLTR_like"/>
    <property type="match status" value="1"/>
</dbReference>
<feature type="domain" description="Reverse transcriptase" evidence="1">
    <location>
        <begin position="148"/>
        <end position="418"/>
    </location>
</feature>
<dbReference type="AlphaFoldDB" id="A0A7I4Y4H5"/>
<dbReference type="WBParaSite" id="HCON_00050650-00001">
    <property type="protein sequence ID" value="HCON_00050650-00001"/>
    <property type="gene ID" value="HCON_00050650"/>
</dbReference>
<accession>A0A7I4Y4H5</accession>
<dbReference type="PANTHER" id="PTHR33332">
    <property type="entry name" value="REVERSE TRANSCRIPTASE DOMAIN-CONTAINING PROTEIN"/>
    <property type="match status" value="1"/>
</dbReference>
<dbReference type="PRINTS" id="PR01345">
    <property type="entry name" value="CERVTRCPTASE"/>
</dbReference>
<evidence type="ECO:0000313" key="3">
    <source>
        <dbReference type="WBParaSite" id="HCON_00050650-00001"/>
    </source>
</evidence>
<organism evidence="2 3">
    <name type="scientific">Haemonchus contortus</name>
    <name type="common">Barber pole worm</name>
    <dbReference type="NCBI Taxonomy" id="6289"/>
    <lineage>
        <taxon>Eukaryota</taxon>
        <taxon>Metazoa</taxon>
        <taxon>Ecdysozoa</taxon>
        <taxon>Nematoda</taxon>
        <taxon>Chromadorea</taxon>
        <taxon>Rhabditida</taxon>
        <taxon>Rhabditina</taxon>
        <taxon>Rhabditomorpha</taxon>
        <taxon>Strongyloidea</taxon>
        <taxon>Trichostrongylidae</taxon>
        <taxon>Haemonchus</taxon>
    </lineage>
</organism>
<dbReference type="PROSITE" id="PS50878">
    <property type="entry name" value="RT_POL"/>
    <property type="match status" value="1"/>
</dbReference>
<evidence type="ECO:0000313" key="2">
    <source>
        <dbReference type="Proteomes" id="UP000025227"/>
    </source>
</evidence>
<name>A0A7I4Y4H5_HAECO</name>
<protein>
    <submittedName>
        <fullName evidence="3">Reverse transcriptase domain-containing protein</fullName>
    </submittedName>
</protein>
<evidence type="ECO:0000259" key="1">
    <source>
        <dbReference type="PROSITE" id="PS50878"/>
    </source>
</evidence>
<keyword evidence="2" id="KW-1185">Reference proteome</keyword>
<dbReference type="OMA" id="MEWILLE"/>